<reference evidence="3" key="2">
    <citation type="submission" date="2021-03" db="EMBL/GenBank/DDBJ databases">
        <authorList>
            <person name="Jaffe A."/>
        </authorList>
    </citation>
    <scope>NUCLEOTIDE SEQUENCE</scope>
    <source>
        <strain evidence="3">RIFCSPLOWO2_01_FULL_43_13</strain>
    </source>
</reference>
<evidence type="ECO:0000313" key="4">
    <source>
        <dbReference type="Proteomes" id="UP000590964"/>
    </source>
</evidence>
<proteinExistence type="predicted"/>
<evidence type="ECO:0000256" key="1">
    <source>
        <dbReference type="SAM" id="MobiDB-lite"/>
    </source>
</evidence>
<protein>
    <submittedName>
        <fullName evidence="2">Uncharacterized protein</fullName>
    </submittedName>
</protein>
<evidence type="ECO:0000313" key="3">
    <source>
        <dbReference type="EMBL" id="MBS3058351.1"/>
    </source>
</evidence>
<sequence>MKEETNMALQKKTARLIVLLAVLAILFVSGCVEKGKETQGSAGDKNTQTASTQTPQLPPNQDIRTLPFMIPGLAEKQAKARLPVTGFVAVSGRKTCGNWAYISFTEFSSAGNECIGNSYPLLFASDSKTFGVWGKSASFERGFYKTSFFVQSSEADSLNDLRSRISLNDSRLYYVGQITQTQTGSVISIYHEVPLDQNGSLAFDIINFNPAAKLDVNHLLYHATTESIPENFEAVGKVDLNDWQRISAPAFFKEPSFDQTNCEGLCLTTQSSDGNEFGAFTSPFFSLEAGKLYKFSFAINSSDNPPLLRLRLNNSNFKKASMLAFYPTPGLATYNLYYETSNNPADNSVSLSLDLANFEQNKEGKRIEIQAVNAYSADINAYSAEGSTSVLPANLSPDFQEKQLTLGPTIAPSVTTIPKPTLLQKCVASDKNMKCETVPISRITYLENPVQFGWDDRTVVRWQPVQEIDFSDSNTNGWSQLMDINPFENPVFEAGMQGLTIGMPASGNTAINNKIVFGAWHSPQLNLDVGQYAENYSPPNFIKITFRMSRTDTGAGKLVPGFRLRLNSKNPNSLARSTMVAVDPIRDSNFDPINPEIKDFYLIISRDSYYNYDSRNIPLELSLDIVQTYYASEQFEKLILEKVIVEKAGNRGSWDMTKITFSESGNSAFPGWSAVTGIAEYTPVQNMERTTYTSPSGNSIAKLNFRVTADKSFGFWQYDSSNIQNMPIELNSKTIYKLYSWGESESYAPDLLYRKRLSVSSYGFSVLWTDREIPSHIYFEIPGMMTSKIVLAEDLIYFGDGYGLPVNGSIINETVTSITNIPEQFSINAQSCPTSNLATLNNSYQSDYISFTRDYSTDFNGQLRNQERTLKVSNLSFNFDFINNSSAGGSVNYSDLARQQTQQPISINLPGSLQFEAGLTVEPQSVVFDSANNVFNASLKFGCTRKMPISRYVDKIAINSYALAIEDREIITWMLEDSDFSQVGARFVAVKNAYWNNLKQQYGWDHAAENIDLSDGNVIDKAMQNQAWIKIADLCDDVTGRCVVENNSISDYFAVLIAPIINGVEYPIENNYTSIP</sequence>
<dbReference type="PROSITE" id="PS51257">
    <property type="entry name" value="PROKAR_LIPOPROTEIN"/>
    <property type="match status" value="1"/>
</dbReference>
<evidence type="ECO:0000313" key="2">
    <source>
        <dbReference type="EMBL" id="HIH21973.1"/>
    </source>
</evidence>
<dbReference type="AlphaFoldDB" id="A0A7J4JW26"/>
<dbReference type="Proteomes" id="UP000680185">
    <property type="component" value="Unassembled WGS sequence"/>
</dbReference>
<dbReference type="EMBL" id="JAGVWB010000020">
    <property type="protein sequence ID" value="MBS3058351.1"/>
    <property type="molecule type" value="Genomic_DNA"/>
</dbReference>
<reference evidence="3" key="3">
    <citation type="submission" date="2021-05" db="EMBL/GenBank/DDBJ databases">
        <title>Protein family content uncovers lineage relationships and bacterial pathway maintenance mechanisms in DPANN archaea.</title>
        <authorList>
            <person name="Castelle C.J."/>
            <person name="Meheust R."/>
            <person name="Jaffe A.L."/>
            <person name="Seitz K."/>
            <person name="Gong X."/>
            <person name="Baker B.J."/>
            <person name="Banfield J.F."/>
        </authorList>
    </citation>
    <scope>NUCLEOTIDE SEQUENCE</scope>
    <source>
        <strain evidence="3">RIFCSPLOWO2_01_FULL_43_13</strain>
    </source>
</reference>
<reference evidence="2" key="1">
    <citation type="journal article" date="2020" name="bioRxiv">
        <title>A rank-normalized archaeal taxonomy based on genome phylogeny resolves widespread incomplete and uneven classifications.</title>
        <authorList>
            <person name="Rinke C."/>
            <person name="Chuvochina M."/>
            <person name="Mussig A.J."/>
            <person name="Chaumeil P.-A."/>
            <person name="Waite D.W."/>
            <person name="Whitman W.B."/>
            <person name="Parks D.H."/>
            <person name="Hugenholtz P."/>
        </authorList>
    </citation>
    <scope>NUCLEOTIDE SEQUENCE</scope>
    <source>
        <strain evidence="2">UBA10191</strain>
    </source>
</reference>
<gene>
    <name evidence="2" type="ORF">HA222_04935</name>
    <name evidence="3" type="ORF">J4478_03030</name>
</gene>
<comment type="caution">
    <text evidence="2">The sequence shown here is derived from an EMBL/GenBank/DDBJ whole genome shotgun (WGS) entry which is preliminary data.</text>
</comment>
<organism evidence="2 4">
    <name type="scientific">Candidatus Iainarchaeum sp</name>
    <dbReference type="NCBI Taxonomy" id="3101447"/>
    <lineage>
        <taxon>Archaea</taxon>
        <taxon>Candidatus Iainarchaeota</taxon>
        <taxon>Candidatus Iainarchaeia</taxon>
        <taxon>Candidatus Iainarchaeales</taxon>
        <taxon>Candidatus Iainarchaeaceae</taxon>
        <taxon>Candidatus Iainarchaeum</taxon>
    </lineage>
</organism>
<feature type="compositionally biased region" description="Polar residues" evidence="1">
    <location>
        <begin position="38"/>
        <end position="55"/>
    </location>
</feature>
<dbReference type="Proteomes" id="UP000590964">
    <property type="component" value="Unassembled WGS sequence"/>
</dbReference>
<dbReference type="EMBL" id="DUFW01000086">
    <property type="protein sequence ID" value="HIH21973.1"/>
    <property type="molecule type" value="Genomic_DNA"/>
</dbReference>
<accession>A0A7J4JW26</accession>
<feature type="region of interest" description="Disordered" evidence="1">
    <location>
        <begin position="37"/>
        <end position="62"/>
    </location>
</feature>
<name>A0A7J4JW26_9ARCH</name>